<dbReference type="PATRIC" id="fig|1216932.3.peg.1608"/>
<protein>
    <submittedName>
        <fullName evidence="2">Uncharacterized protein</fullName>
    </submittedName>
</protein>
<dbReference type="KEGG" id="clt:CM240_1615"/>
<evidence type="ECO:0000313" key="3">
    <source>
        <dbReference type="Proteomes" id="UP000019426"/>
    </source>
</evidence>
<gene>
    <name evidence="2" type="ORF">CM240_1615</name>
</gene>
<dbReference type="EMBL" id="HG917868">
    <property type="protein sequence ID" value="CDM68773.1"/>
    <property type="molecule type" value="Genomic_DNA"/>
</dbReference>
<dbReference type="STRING" id="1216932.CM240_1615"/>
<dbReference type="Proteomes" id="UP000019426">
    <property type="component" value="Chromosome M2/40_rep1"/>
</dbReference>
<dbReference type="OrthoDB" id="1904661at2"/>
<keyword evidence="3" id="KW-1185">Reference proteome</keyword>
<evidence type="ECO:0000313" key="2">
    <source>
        <dbReference type="EMBL" id="CDM68773.1"/>
    </source>
</evidence>
<evidence type="ECO:0000256" key="1">
    <source>
        <dbReference type="SAM" id="MobiDB-lite"/>
    </source>
</evidence>
<sequence>MGFRDKIQQYYINSYMKKYGDRLTQVQGKVLSCKIEKKSIIGIFHKLKVTLVVKNDHSRSIANCVYTKNKWFKKPTFIHISQGNSILVQGLKGKKDSSKKNNISSEILEIINVRNFTTKEDLSPIDGGPTSPQTVQPKYRNK</sequence>
<dbReference type="HOGENOM" id="CLU_1882103_0_0_9"/>
<dbReference type="eggNOG" id="ENOG503193J">
    <property type="taxonomic scope" value="Bacteria"/>
</dbReference>
<dbReference type="RefSeq" id="WP_044038134.1">
    <property type="nucleotide sequence ID" value="NZ_HG917868.1"/>
</dbReference>
<dbReference type="AlphaFoldDB" id="W6RWM7"/>
<reference evidence="2 3" key="1">
    <citation type="submission" date="2013-11" db="EMBL/GenBank/DDBJ databases">
        <title>Complete genome sequence of Clostridum sp. M2/40.</title>
        <authorList>
            <person name="Wibberg D."/>
            <person name="Puehler A."/>
            <person name="Schlueter A."/>
        </authorList>
    </citation>
    <scope>NUCLEOTIDE SEQUENCE [LARGE SCALE GENOMIC DNA]</scope>
    <source>
        <strain evidence="3">M2/40</strain>
    </source>
</reference>
<feature type="region of interest" description="Disordered" evidence="1">
    <location>
        <begin position="119"/>
        <end position="142"/>
    </location>
</feature>
<name>W6RWM7_9CLOT</name>
<organism evidence="2 3">
    <name type="scientific">Clostridium bornimense</name>
    <dbReference type="NCBI Taxonomy" id="1216932"/>
    <lineage>
        <taxon>Bacteria</taxon>
        <taxon>Bacillati</taxon>
        <taxon>Bacillota</taxon>
        <taxon>Clostridia</taxon>
        <taxon>Eubacteriales</taxon>
        <taxon>Clostridiaceae</taxon>
        <taxon>Clostridium</taxon>
    </lineage>
</organism>
<accession>W6RWM7</accession>
<proteinExistence type="predicted"/>